<feature type="transmembrane region" description="Helical" evidence="9">
    <location>
        <begin position="55"/>
        <end position="79"/>
    </location>
</feature>
<dbReference type="GO" id="GO:0015269">
    <property type="term" value="F:calcium-activated potassium channel activity"/>
    <property type="evidence" value="ECO:0007669"/>
    <property type="project" value="InterPro"/>
</dbReference>
<dbReference type="Proteomes" id="UP000230066">
    <property type="component" value="Unassembled WGS sequence"/>
</dbReference>
<dbReference type="PANTHER" id="PTHR10258:SF8">
    <property type="entry name" value="CALCIUM-ACTIVATED POTASSIUM CHANNEL BK ALPHA SUBUNIT DOMAIN-CONTAINING PROTEIN"/>
    <property type="match status" value="1"/>
</dbReference>
<dbReference type="Pfam" id="PF03185">
    <property type="entry name" value="CaKB"/>
    <property type="match status" value="1"/>
</dbReference>
<dbReference type="GO" id="GO:0005513">
    <property type="term" value="P:detection of calcium ion"/>
    <property type="evidence" value="ECO:0007669"/>
    <property type="project" value="TreeGrafter"/>
</dbReference>
<evidence type="ECO:0000256" key="1">
    <source>
        <dbReference type="ARBA" id="ARBA00004141"/>
    </source>
</evidence>
<feature type="transmembrane region" description="Helical" evidence="9">
    <location>
        <begin position="209"/>
        <end position="229"/>
    </location>
</feature>
<evidence type="ECO:0000256" key="9">
    <source>
        <dbReference type="SAM" id="Phobius"/>
    </source>
</evidence>
<dbReference type="GO" id="GO:0008076">
    <property type="term" value="C:voltage-gated potassium channel complex"/>
    <property type="evidence" value="ECO:0007669"/>
    <property type="project" value="TreeGrafter"/>
</dbReference>
<evidence type="ECO:0000313" key="10">
    <source>
        <dbReference type="EMBL" id="THD25885.1"/>
    </source>
</evidence>
<dbReference type="InterPro" id="IPR003930">
    <property type="entry name" value="K_chnl_Ca-activ_BK_bsu"/>
</dbReference>
<sequence>MDSDQEHRDSKLSGPIVSLFMTPLKPPAPVSNHIGPGSGVSRARRSAIREPLIKVTYLTCFTLITTGFIIECILLHLVILPSQYETGFTATECAYLRTTLVMESVKCENRCSKDRSAFQCVRVIVSYKKSGKNFTASLFDNIATYQHYHFLGCATSSCHRQNSANQAWVQRFTQLVRRHGHFTCYTNENHEDEALLYKFYGPSTLFNTIFWPLGLLFLSGMCLMVVWLYDRCRVWGDDNIVIA</sequence>
<evidence type="ECO:0000313" key="11">
    <source>
        <dbReference type="Proteomes" id="UP000230066"/>
    </source>
</evidence>
<reference evidence="10" key="1">
    <citation type="submission" date="2019-03" db="EMBL/GenBank/DDBJ databases">
        <title>Improved annotation for the trematode Fasciola hepatica.</title>
        <authorList>
            <person name="Choi Y.-J."/>
            <person name="Martin J."/>
            <person name="Mitreva M."/>
        </authorList>
    </citation>
    <scope>NUCLEOTIDE SEQUENCE [LARGE SCALE GENOMIC DNA]</scope>
</reference>
<comment type="caution">
    <text evidence="10">The sequence shown here is derived from an EMBL/GenBank/DDBJ whole genome shotgun (WGS) entry which is preliminary data.</text>
</comment>
<keyword evidence="6 9" id="KW-0472">Membrane</keyword>
<keyword evidence="8 10" id="KW-0407">Ion channel</keyword>
<evidence type="ECO:0000256" key="2">
    <source>
        <dbReference type="ARBA" id="ARBA00022448"/>
    </source>
</evidence>
<keyword evidence="2" id="KW-0813">Transport</keyword>
<dbReference type="GO" id="GO:0015459">
    <property type="term" value="F:potassium channel regulator activity"/>
    <property type="evidence" value="ECO:0007669"/>
    <property type="project" value="TreeGrafter"/>
</dbReference>
<dbReference type="AlphaFoldDB" id="A0A4E0RG47"/>
<protein>
    <submittedName>
        <fullName evidence="10">Calcium-activated potassium channel subunit beta-2</fullName>
    </submittedName>
</protein>
<keyword evidence="7" id="KW-0325">Glycoprotein</keyword>
<name>A0A4E0RG47_FASHE</name>
<keyword evidence="4 9" id="KW-1133">Transmembrane helix</keyword>
<keyword evidence="5" id="KW-0406">Ion transport</keyword>
<comment type="subcellular location">
    <subcellularLocation>
        <location evidence="1">Membrane</location>
        <topology evidence="1">Multi-pass membrane protein</topology>
    </subcellularLocation>
</comment>
<evidence type="ECO:0000256" key="4">
    <source>
        <dbReference type="ARBA" id="ARBA00022989"/>
    </source>
</evidence>
<proteinExistence type="predicted"/>
<dbReference type="EMBL" id="JXXN02000950">
    <property type="protein sequence ID" value="THD25885.1"/>
    <property type="molecule type" value="Genomic_DNA"/>
</dbReference>
<gene>
    <name evidence="10" type="ORF">D915_003482</name>
</gene>
<keyword evidence="11" id="KW-1185">Reference proteome</keyword>
<evidence type="ECO:0000256" key="3">
    <source>
        <dbReference type="ARBA" id="ARBA00022692"/>
    </source>
</evidence>
<keyword evidence="3 9" id="KW-0812">Transmembrane</keyword>
<evidence type="ECO:0000256" key="7">
    <source>
        <dbReference type="ARBA" id="ARBA00023180"/>
    </source>
</evidence>
<evidence type="ECO:0000256" key="6">
    <source>
        <dbReference type="ARBA" id="ARBA00023136"/>
    </source>
</evidence>
<organism evidence="10 11">
    <name type="scientific">Fasciola hepatica</name>
    <name type="common">Liver fluke</name>
    <dbReference type="NCBI Taxonomy" id="6192"/>
    <lineage>
        <taxon>Eukaryota</taxon>
        <taxon>Metazoa</taxon>
        <taxon>Spiralia</taxon>
        <taxon>Lophotrochozoa</taxon>
        <taxon>Platyhelminthes</taxon>
        <taxon>Trematoda</taxon>
        <taxon>Digenea</taxon>
        <taxon>Plagiorchiida</taxon>
        <taxon>Echinostomata</taxon>
        <taxon>Echinostomatoidea</taxon>
        <taxon>Fasciolidae</taxon>
        <taxon>Fasciola</taxon>
    </lineage>
</organism>
<dbReference type="PANTHER" id="PTHR10258">
    <property type="entry name" value="CALCIUM-ACTIVATED POTASSIUM CHANNEL SUBUNIT BETA"/>
    <property type="match status" value="1"/>
</dbReference>
<accession>A0A4E0RG47</accession>
<evidence type="ECO:0000256" key="5">
    <source>
        <dbReference type="ARBA" id="ARBA00023065"/>
    </source>
</evidence>
<evidence type="ECO:0000256" key="8">
    <source>
        <dbReference type="ARBA" id="ARBA00023303"/>
    </source>
</evidence>